<dbReference type="Proteomes" id="UP000001819">
    <property type="component" value="Chromosome X"/>
</dbReference>
<feature type="region of interest" description="Disordered" evidence="3">
    <location>
        <begin position="396"/>
        <end position="429"/>
    </location>
</feature>
<dbReference type="InterPro" id="IPR025257">
    <property type="entry name" value="MINDY-3/4_CD"/>
</dbReference>
<dbReference type="ExpressionAtlas" id="Q2LZ39">
    <property type="expression patterns" value="baseline"/>
</dbReference>
<evidence type="ECO:0000256" key="2">
    <source>
        <dbReference type="RuleBase" id="RU367088"/>
    </source>
</evidence>
<accession>A0A6I8UDU4</accession>
<evidence type="ECO:0000313" key="6">
    <source>
        <dbReference type="RefSeq" id="XP_001353934.3"/>
    </source>
</evidence>
<evidence type="ECO:0000256" key="3">
    <source>
        <dbReference type="SAM" id="MobiDB-lite"/>
    </source>
</evidence>
<organism evidence="5 6">
    <name type="scientific">Drosophila pseudoobscura pseudoobscura</name>
    <name type="common">Fruit fly</name>
    <dbReference type="NCBI Taxonomy" id="46245"/>
    <lineage>
        <taxon>Eukaryota</taxon>
        <taxon>Metazoa</taxon>
        <taxon>Ecdysozoa</taxon>
        <taxon>Arthropoda</taxon>
        <taxon>Hexapoda</taxon>
        <taxon>Insecta</taxon>
        <taxon>Pterygota</taxon>
        <taxon>Neoptera</taxon>
        <taxon>Endopterygota</taxon>
        <taxon>Diptera</taxon>
        <taxon>Brachycera</taxon>
        <taxon>Muscomorpha</taxon>
        <taxon>Ephydroidea</taxon>
        <taxon>Drosophilidae</taxon>
        <taxon>Drosophila</taxon>
        <taxon>Sophophora</taxon>
    </lineage>
</organism>
<evidence type="ECO:0000259" key="4">
    <source>
        <dbReference type="SMART" id="SM01174"/>
    </source>
</evidence>
<sequence length="494" mass="53852">MRSQVQTGHRTVPREKSFANESQSGAKVSSGNRNHPAEHDIQLEMNKEFITQGGLPITSELATDLRNLIFGTAAIPMRAEWLQTSFVFGAPKEELAYGLRSPRNATRGLLSVVQGFVLKYLLFARKTSRVAALTDPLLANAEMQREALFCALVEILRTISDKGKVTMVLPSEDEVFVDHSASYFHDSVTEKLYVFTLSPNEELEHFMKRNFKYFSEEETPGTLLFLYSAVLTRSMGKVRTDLDSSKSSPLTMSNHEEGSLMIVTLLLTGRATPYIHNGVVNVGDESSYAVPQYGVLKRCMIGLLLWDIESSSAAVNQSRQPGSRLKTPNYPIWVTSCTGHYGVVFNRNPDLLRNYHAESRFDVNYYSCSGHQIQMTIDNRTYNEQALVMLERQPITPEGTSMAGKPAGKDGEASAAAAPTPGGGAPAGGGVGAASGGGVGGAASGASGSSDVVAKEESTLNTPLQRLIRTKWEEATISFHVQPSMLSYLFSTTQ</sequence>
<dbReference type="InParanoid" id="Q2LZ39"/>
<evidence type="ECO:0000313" key="5">
    <source>
        <dbReference type="Proteomes" id="UP000001819"/>
    </source>
</evidence>
<comment type="catalytic activity">
    <reaction evidence="2">
        <text>Thiol-dependent hydrolysis of ester, thioester, amide, peptide and isopeptide bonds formed by the C-terminal Gly of ubiquitin (a 76-residue protein attached to proteins as an intracellular targeting signal).</text>
        <dbReference type="EC" id="3.4.19.12"/>
    </reaction>
</comment>
<dbReference type="KEGG" id="dpo:4813145"/>
<dbReference type="GO" id="GO:0071108">
    <property type="term" value="P:protein K48-linked deubiquitination"/>
    <property type="evidence" value="ECO:0007669"/>
    <property type="project" value="InterPro"/>
</dbReference>
<comment type="similarity">
    <text evidence="1 2">Belongs to the MINDY deubiquitinase family. FAM188 subfamily.</text>
</comment>
<keyword evidence="5" id="KW-1185">Reference proteome</keyword>
<feature type="compositionally biased region" description="Polar residues" evidence="3">
    <location>
        <begin position="19"/>
        <end position="33"/>
    </location>
</feature>
<dbReference type="eggNOG" id="KOG2871">
    <property type="taxonomic scope" value="Eukaryota"/>
</dbReference>
<dbReference type="PANTHER" id="PTHR12473:SF8">
    <property type="entry name" value="UBIQUITIN CARBOXYL-TERMINAL HYDROLASE MINDY-4-RELATED"/>
    <property type="match status" value="1"/>
</dbReference>
<dbReference type="SMART" id="SM01174">
    <property type="entry name" value="DUF4205"/>
    <property type="match status" value="1"/>
</dbReference>
<feature type="domain" description="Deubiquitinating enzyme MINDY-3/4 conserved" evidence="4">
    <location>
        <begin position="66"/>
        <end position="391"/>
    </location>
</feature>
<dbReference type="GeneID" id="4813145"/>
<evidence type="ECO:0000256" key="1">
    <source>
        <dbReference type="ARBA" id="ARBA00011074"/>
    </source>
</evidence>
<keyword evidence="2 6" id="KW-0378">Hydrolase</keyword>
<dbReference type="Pfam" id="PF13898">
    <property type="entry name" value="MINDY-3_4_CD"/>
    <property type="match status" value="1"/>
</dbReference>
<dbReference type="GO" id="GO:0006508">
    <property type="term" value="P:proteolysis"/>
    <property type="evidence" value="ECO:0007669"/>
    <property type="project" value="UniProtKB-KW"/>
</dbReference>
<reference evidence="6" key="1">
    <citation type="submission" date="2025-08" db="UniProtKB">
        <authorList>
            <consortium name="RefSeq"/>
        </authorList>
    </citation>
    <scope>IDENTIFICATION</scope>
    <source>
        <strain evidence="6">MV-25-SWS-2005</strain>
        <tissue evidence="6">Whole body</tissue>
    </source>
</reference>
<dbReference type="EC" id="3.4.19.12" evidence="2"/>
<proteinExistence type="inferred from homology"/>
<dbReference type="AlphaFoldDB" id="Q2LZ39"/>
<accession>Q2LZ39</accession>
<dbReference type="GO" id="GO:0004843">
    <property type="term" value="F:cysteine-type deubiquitinase activity"/>
    <property type="evidence" value="ECO:0007669"/>
    <property type="project" value="UniProtKB-UniRule"/>
</dbReference>
<dbReference type="HOGENOM" id="CLU_011769_0_1_1"/>
<dbReference type="Bgee" id="FBgn0072832">
    <property type="expression patterns" value="Expressed in insect adult head and 2 other cell types or tissues"/>
</dbReference>
<gene>
    <name evidence="6" type="primary">LOC4813145</name>
</gene>
<dbReference type="PANTHER" id="PTHR12473">
    <property type="entry name" value="UBIQUITIN CARBOXYL-TERMINAL HYDROLASE MINDY-4-RELATED"/>
    <property type="match status" value="1"/>
</dbReference>
<comment type="function">
    <text evidence="2">Hydrolase that can remove 'Lys-48'-linked conjugated ubiquitin from proteins.</text>
</comment>
<dbReference type="GO" id="GO:1990380">
    <property type="term" value="F:K48-linked deubiquitinase activity"/>
    <property type="evidence" value="ECO:0007669"/>
    <property type="project" value="UniProtKB-UniRule"/>
</dbReference>
<name>Q2LZ39_DROPS</name>
<dbReference type="InterPro" id="IPR039785">
    <property type="entry name" value="MINY3/4"/>
</dbReference>
<feature type="region of interest" description="Disordered" evidence="3">
    <location>
        <begin position="1"/>
        <end position="36"/>
    </location>
</feature>
<protein>
    <recommendedName>
        <fullName evidence="2">Ubiquitin carboxyl-terminal hydrolase MINDY</fullName>
        <ecNumber evidence="2">3.4.19.12</ecNumber>
    </recommendedName>
</protein>
<keyword evidence="2" id="KW-0645">Protease</keyword>
<keyword evidence="2" id="KW-0788">Thiol protease</keyword>
<dbReference type="RefSeq" id="XP_001353934.3">
    <property type="nucleotide sequence ID" value="XM_001353898.4"/>
</dbReference>
<keyword evidence="2" id="KW-0833">Ubl conjugation pathway</keyword>